<dbReference type="InterPro" id="IPR014772">
    <property type="entry name" value="Munc13_dom-2"/>
</dbReference>
<evidence type="ECO:0000259" key="2">
    <source>
        <dbReference type="PROSITE" id="PS51259"/>
    </source>
</evidence>
<reference evidence="3" key="1">
    <citation type="submission" date="2015-07" db="EMBL/GenBank/DDBJ databases">
        <title>Transcriptome Assembly of Anthurium amnicola.</title>
        <authorList>
            <person name="Suzuki J."/>
        </authorList>
    </citation>
    <scope>NUCLEOTIDE SEQUENCE</scope>
</reference>
<name>A0A1D1XXQ8_9ARAE</name>
<sequence>MEHSLLQRYRRDRRRLIDFILSAGLAAEVRPPPGAASLSDVDLDVVSADYVLERAKSGGVLDLSEASRRYHEESELPVMISSQSRSLFFLISDPEFSGPPPQHIPPLVGTNVSYSQKSCSAEQPEQLFGGECGNSRNVDGVGQTTATFNSHQPLNDACISFGLPTLSTGLSDDDLREAAYEVLLATVLFSGGHVYFYEDKQKEKKPRFLVGLRSKRERVKAHTQSVDWHSEILDIIRVQMEISESLDACIKQGLMRFHSRSTLEHIDVPQIILELLRNIYKSDFVNEKIYTQWQKRQANILEELLHGSLDIVAKDECETLKLSIAKLRNTTEGNFRMDLNERANILETIGKFVSRLSCVPGRFGLPGETCYWTSGYHFNVKLYEKLLFSVFDILEDSQMVEELEEFFSIFRLTWSVLGITQKIHEALYGWVLLRQYIGTGETMLLKSAILQIQKTLSRDEGDRNEEAYMNSLICWNGANEGNRNLSLVHSVLSSIKVWCDSQLQDYHLHFRQNPENFETLVSLATALGLHFTGSFGDSKFGMDISKRAMASELLQGFVESSITAECRRILDFLDSKSKLEGKYHLAVLADDLKSIAEREFSTFTPILCQWYPEAGTISSVLLHKIYGKHLMPFLESVSDLSESVRSVLPAADTLERCLTHMLYSSCGENNPSAFIKELNPYKIGVICRPLLLQWVNAQHDSSLKWTERAILIEDWEPLSSQQRLAASVVEVFRIIEENVDQFFNFNIPMDIIHLRSLLIGIFQSLDTYLLRLVSKLVDKKHLYPNVPALTRYKEALNPFMKKKSVEYTVLEGKIINQLDGLTASKLCVRLNTLHYIREQVDTLEESIKKSWKQIHPVMDQFPGVIIEGSETWTESIDELFTIFDEIRRTSFDASNMICDFIGTRVIFWDMRDTFLFSLYRENVENARLDVVIQQLDSILNHICDLVIETLRDQVILSVCQASMEGFLWILLDGGPSRAFSEVDISMVQEDLNMLKELFIASGDGLPHAVVQKEAKLTQQILDVYELKTQTIIEMLMSASEHISVESDPRKQEKRLATDADTLLRILCHKKDREASKFLKRHYHLPKSSDYFETPVKESVSKSPFISDILKRSSSLQLTEKGQRSFRTMKQKFQEVASEMKYSPW</sequence>
<accession>A0A1D1XXQ8</accession>
<dbReference type="InterPro" id="IPR008528">
    <property type="entry name" value="unc-13_homologue"/>
</dbReference>
<feature type="domain" description="MHD2" evidence="2">
    <location>
        <begin position="925"/>
        <end position="1035"/>
    </location>
</feature>
<evidence type="ECO:0000259" key="1">
    <source>
        <dbReference type="PROSITE" id="PS51258"/>
    </source>
</evidence>
<dbReference type="AlphaFoldDB" id="A0A1D1XXQ8"/>
<dbReference type="Pfam" id="PF25761">
    <property type="entry name" value="TPR_PATROL1"/>
    <property type="match status" value="1"/>
</dbReference>
<gene>
    <name evidence="3" type="primary">engD_2</name>
    <name evidence="3" type="ORF">g.99351</name>
</gene>
<protein>
    <submittedName>
        <fullName evidence="3">GTP-dependent nucleic acid-binding protein engD</fullName>
    </submittedName>
</protein>
<dbReference type="InterPro" id="IPR014770">
    <property type="entry name" value="Munc13_1"/>
</dbReference>
<dbReference type="PANTHER" id="PTHR31280:SF3">
    <property type="entry name" value="DNA TOPOISOMERASE 4 SUBUNIT B (DUF810)"/>
    <property type="match status" value="1"/>
</dbReference>
<organism evidence="3">
    <name type="scientific">Anthurium amnicola</name>
    <dbReference type="NCBI Taxonomy" id="1678845"/>
    <lineage>
        <taxon>Eukaryota</taxon>
        <taxon>Viridiplantae</taxon>
        <taxon>Streptophyta</taxon>
        <taxon>Embryophyta</taxon>
        <taxon>Tracheophyta</taxon>
        <taxon>Spermatophyta</taxon>
        <taxon>Magnoliopsida</taxon>
        <taxon>Liliopsida</taxon>
        <taxon>Araceae</taxon>
        <taxon>Pothoideae</taxon>
        <taxon>Potheae</taxon>
        <taxon>Anthurium</taxon>
    </lineage>
</organism>
<dbReference type="PROSITE" id="PS51258">
    <property type="entry name" value="MHD1"/>
    <property type="match status" value="1"/>
</dbReference>
<feature type="domain" description="MHD1" evidence="1">
    <location>
        <begin position="645"/>
        <end position="776"/>
    </location>
</feature>
<dbReference type="PROSITE" id="PS51259">
    <property type="entry name" value="MHD2"/>
    <property type="match status" value="1"/>
</dbReference>
<proteinExistence type="predicted"/>
<dbReference type="EMBL" id="GDJX01020760">
    <property type="protein sequence ID" value="JAT47176.1"/>
    <property type="molecule type" value="Transcribed_RNA"/>
</dbReference>
<dbReference type="Gene3D" id="1.10.357.50">
    <property type="match status" value="1"/>
</dbReference>
<dbReference type="PANTHER" id="PTHR31280">
    <property type="entry name" value="PROTEIN UNC-13 HOMOLOG"/>
    <property type="match status" value="1"/>
</dbReference>
<evidence type="ECO:0000313" key="3">
    <source>
        <dbReference type="EMBL" id="JAT47176.1"/>
    </source>
</evidence>
<dbReference type="InterPro" id="IPR057984">
    <property type="entry name" value="PATROL1_C"/>
</dbReference>